<protein>
    <submittedName>
        <fullName evidence="1">Uncharacterized protein</fullName>
    </submittedName>
</protein>
<dbReference type="EMBL" id="GBXM01104377">
    <property type="protein sequence ID" value="JAH04200.1"/>
    <property type="molecule type" value="Transcribed_RNA"/>
</dbReference>
<name>A0A0E9PJD5_ANGAN</name>
<organism evidence="1">
    <name type="scientific">Anguilla anguilla</name>
    <name type="common">European freshwater eel</name>
    <name type="synonym">Muraena anguilla</name>
    <dbReference type="NCBI Taxonomy" id="7936"/>
    <lineage>
        <taxon>Eukaryota</taxon>
        <taxon>Metazoa</taxon>
        <taxon>Chordata</taxon>
        <taxon>Craniata</taxon>
        <taxon>Vertebrata</taxon>
        <taxon>Euteleostomi</taxon>
        <taxon>Actinopterygii</taxon>
        <taxon>Neopterygii</taxon>
        <taxon>Teleostei</taxon>
        <taxon>Anguilliformes</taxon>
        <taxon>Anguillidae</taxon>
        <taxon>Anguilla</taxon>
    </lineage>
</organism>
<proteinExistence type="predicted"/>
<sequence>MGLFFFFQRHINTVPYTVYMGSCRGES</sequence>
<reference evidence="1" key="2">
    <citation type="journal article" date="2015" name="Fish Shellfish Immunol.">
        <title>Early steps in the European eel (Anguilla anguilla)-Vibrio vulnificus interaction in the gills: Role of the RtxA13 toxin.</title>
        <authorList>
            <person name="Callol A."/>
            <person name="Pajuelo D."/>
            <person name="Ebbesson L."/>
            <person name="Teles M."/>
            <person name="MacKenzie S."/>
            <person name="Amaro C."/>
        </authorList>
    </citation>
    <scope>NUCLEOTIDE SEQUENCE</scope>
</reference>
<dbReference type="AlphaFoldDB" id="A0A0E9PJD5"/>
<evidence type="ECO:0000313" key="1">
    <source>
        <dbReference type="EMBL" id="JAH04200.1"/>
    </source>
</evidence>
<reference evidence="1" key="1">
    <citation type="submission" date="2014-11" db="EMBL/GenBank/DDBJ databases">
        <authorList>
            <person name="Amaro Gonzalez C."/>
        </authorList>
    </citation>
    <scope>NUCLEOTIDE SEQUENCE</scope>
</reference>
<accession>A0A0E9PJD5</accession>